<feature type="region of interest" description="Disordered" evidence="6">
    <location>
        <begin position="189"/>
        <end position="210"/>
    </location>
</feature>
<dbReference type="RefSeq" id="WP_081923921.1">
    <property type="nucleotide sequence ID" value="NZ_BAAAUZ010000006.1"/>
</dbReference>
<evidence type="ECO:0000313" key="9">
    <source>
        <dbReference type="EMBL" id="GLL13101.1"/>
    </source>
</evidence>
<dbReference type="NCBIfam" id="NF007229">
    <property type="entry name" value="PRK09647.1"/>
    <property type="match status" value="1"/>
</dbReference>
<dbReference type="EMBL" id="BSFQ01000018">
    <property type="protein sequence ID" value="GLL13101.1"/>
    <property type="molecule type" value="Genomic_DNA"/>
</dbReference>
<reference evidence="9" key="1">
    <citation type="journal article" date="2014" name="Int. J. Syst. Evol. Microbiol.">
        <title>Complete genome sequence of Corynebacterium casei LMG S-19264T (=DSM 44701T), isolated from a smear-ripened cheese.</title>
        <authorList>
            <consortium name="US DOE Joint Genome Institute (JGI-PGF)"/>
            <person name="Walter F."/>
            <person name="Albersmeier A."/>
            <person name="Kalinowski J."/>
            <person name="Ruckert C."/>
        </authorList>
    </citation>
    <scope>NUCLEOTIDE SEQUENCE</scope>
    <source>
        <strain evidence="9">VKM Ac-1069</strain>
    </source>
</reference>
<protein>
    <submittedName>
        <fullName evidence="9">RNA polymerase sigma factor SigE</fullName>
    </submittedName>
</protein>
<dbReference type="InterPro" id="IPR014284">
    <property type="entry name" value="RNA_pol_sigma-70_dom"/>
</dbReference>
<dbReference type="InterPro" id="IPR013325">
    <property type="entry name" value="RNA_pol_sigma_r2"/>
</dbReference>
<dbReference type="AlphaFoldDB" id="A0A9W6L700"/>
<dbReference type="InterPro" id="IPR036388">
    <property type="entry name" value="WH-like_DNA-bd_sf"/>
</dbReference>
<gene>
    <name evidence="9" type="primary">rpoE_9</name>
    <name evidence="9" type="ORF">GCM10017577_42440</name>
</gene>
<organism evidence="9 10">
    <name type="scientific">Pseudonocardia halophobica</name>
    <dbReference type="NCBI Taxonomy" id="29401"/>
    <lineage>
        <taxon>Bacteria</taxon>
        <taxon>Bacillati</taxon>
        <taxon>Actinomycetota</taxon>
        <taxon>Actinomycetes</taxon>
        <taxon>Pseudonocardiales</taxon>
        <taxon>Pseudonocardiaceae</taxon>
        <taxon>Pseudonocardia</taxon>
    </lineage>
</organism>
<dbReference type="PANTHER" id="PTHR43133">
    <property type="entry name" value="RNA POLYMERASE ECF-TYPE SIGMA FACTO"/>
    <property type="match status" value="1"/>
</dbReference>
<keyword evidence="5" id="KW-0804">Transcription</keyword>
<feature type="domain" description="RNA polymerase sigma-70 region 2" evidence="7">
    <location>
        <begin position="31"/>
        <end position="96"/>
    </location>
</feature>
<dbReference type="CDD" id="cd06171">
    <property type="entry name" value="Sigma70_r4"/>
    <property type="match status" value="1"/>
</dbReference>
<accession>A0A9W6L700</accession>
<dbReference type="SUPFAM" id="SSF88946">
    <property type="entry name" value="Sigma2 domain of RNA polymerase sigma factors"/>
    <property type="match status" value="1"/>
</dbReference>
<keyword evidence="4" id="KW-0238">DNA-binding</keyword>
<dbReference type="Gene3D" id="1.10.10.10">
    <property type="entry name" value="Winged helix-like DNA-binding domain superfamily/Winged helix DNA-binding domain"/>
    <property type="match status" value="1"/>
</dbReference>
<dbReference type="InterPro" id="IPR013249">
    <property type="entry name" value="RNA_pol_sigma70_r4_t2"/>
</dbReference>
<feature type="domain" description="RNA polymerase sigma factor 70 region 4 type 2" evidence="8">
    <location>
        <begin position="129"/>
        <end position="179"/>
    </location>
</feature>
<dbReference type="GO" id="GO:0003677">
    <property type="term" value="F:DNA binding"/>
    <property type="evidence" value="ECO:0007669"/>
    <property type="project" value="UniProtKB-KW"/>
</dbReference>
<proteinExistence type="inferred from homology"/>
<dbReference type="InterPro" id="IPR039425">
    <property type="entry name" value="RNA_pol_sigma-70-like"/>
</dbReference>
<comment type="caution">
    <text evidence="9">The sequence shown here is derived from an EMBL/GenBank/DDBJ whole genome shotgun (WGS) entry which is preliminary data.</text>
</comment>
<evidence type="ECO:0000259" key="8">
    <source>
        <dbReference type="Pfam" id="PF08281"/>
    </source>
</evidence>
<keyword evidence="3" id="KW-0731">Sigma factor</keyword>
<dbReference type="Gene3D" id="1.10.1740.10">
    <property type="match status" value="1"/>
</dbReference>
<evidence type="ECO:0000256" key="5">
    <source>
        <dbReference type="ARBA" id="ARBA00023163"/>
    </source>
</evidence>
<evidence type="ECO:0000313" key="10">
    <source>
        <dbReference type="Proteomes" id="UP001143463"/>
    </source>
</evidence>
<evidence type="ECO:0000256" key="6">
    <source>
        <dbReference type="SAM" id="MobiDB-lite"/>
    </source>
</evidence>
<dbReference type="GO" id="GO:0006352">
    <property type="term" value="P:DNA-templated transcription initiation"/>
    <property type="evidence" value="ECO:0007669"/>
    <property type="project" value="InterPro"/>
</dbReference>
<dbReference type="PANTHER" id="PTHR43133:SF8">
    <property type="entry name" value="RNA POLYMERASE SIGMA FACTOR HI_1459-RELATED"/>
    <property type="match status" value="1"/>
</dbReference>
<evidence type="ECO:0000259" key="7">
    <source>
        <dbReference type="Pfam" id="PF04542"/>
    </source>
</evidence>
<reference evidence="9" key="2">
    <citation type="submission" date="2023-01" db="EMBL/GenBank/DDBJ databases">
        <authorList>
            <person name="Sun Q."/>
            <person name="Evtushenko L."/>
        </authorList>
    </citation>
    <scope>NUCLEOTIDE SEQUENCE</scope>
    <source>
        <strain evidence="9">VKM Ac-1069</strain>
    </source>
</reference>
<dbReference type="InterPro" id="IPR007627">
    <property type="entry name" value="RNA_pol_sigma70_r2"/>
</dbReference>
<dbReference type="SUPFAM" id="SSF88659">
    <property type="entry name" value="Sigma3 and sigma4 domains of RNA polymerase sigma factors"/>
    <property type="match status" value="1"/>
</dbReference>
<evidence type="ECO:0000256" key="3">
    <source>
        <dbReference type="ARBA" id="ARBA00023082"/>
    </source>
</evidence>
<dbReference type="Pfam" id="PF04542">
    <property type="entry name" value="Sigma70_r2"/>
    <property type="match status" value="1"/>
</dbReference>
<sequence length="210" mass="23415">MTDRPATVGFDDVSGSAEGNDWTPPSWDEVVREHADRVYRLAYRLTGNPHDAEDLTQETFIRVFRSLANYRPGTFEGWLHRITTNLFLDMVRRRARLRMEGLPEDTDRLPGGGPEPEDVFSATHLDPTLQAALDELAPEFRAAVVLCDVEGLSYEEIGATLGVKLGTVRSRIHRGRAALRQAIERRRALEGTESGTESTVGRELVAAGER</sequence>
<dbReference type="NCBIfam" id="TIGR02937">
    <property type="entry name" value="sigma70-ECF"/>
    <property type="match status" value="1"/>
</dbReference>
<evidence type="ECO:0000256" key="4">
    <source>
        <dbReference type="ARBA" id="ARBA00023125"/>
    </source>
</evidence>
<dbReference type="Proteomes" id="UP001143463">
    <property type="component" value="Unassembled WGS sequence"/>
</dbReference>
<dbReference type="InterPro" id="IPR013324">
    <property type="entry name" value="RNA_pol_sigma_r3/r4-like"/>
</dbReference>
<evidence type="ECO:0000256" key="1">
    <source>
        <dbReference type="ARBA" id="ARBA00010641"/>
    </source>
</evidence>
<comment type="similarity">
    <text evidence="1">Belongs to the sigma-70 factor family. ECF subfamily.</text>
</comment>
<keyword evidence="10" id="KW-1185">Reference proteome</keyword>
<feature type="region of interest" description="Disordered" evidence="6">
    <location>
        <begin position="1"/>
        <end position="26"/>
    </location>
</feature>
<name>A0A9W6L700_9PSEU</name>
<dbReference type="GO" id="GO:0016987">
    <property type="term" value="F:sigma factor activity"/>
    <property type="evidence" value="ECO:0007669"/>
    <property type="project" value="UniProtKB-KW"/>
</dbReference>
<evidence type="ECO:0000256" key="2">
    <source>
        <dbReference type="ARBA" id="ARBA00023015"/>
    </source>
</evidence>
<dbReference type="Pfam" id="PF08281">
    <property type="entry name" value="Sigma70_r4_2"/>
    <property type="match status" value="1"/>
</dbReference>
<keyword evidence="2" id="KW-0805">Transcription regulation</keyword>